<comment type="caution">
    <text evidence="2">The sequence shown here is derived from an EMBL/GenBank/DDBJ whole genome shotgun (WGS) entry which is preliminary data.</text>
</comment>
<name>A0A0L1JQI4_9RHOB</name>
<organism evidence="2 3">
    <name type="scientific">Pseudaestuariivita atlantica</name>
    <dbReference type="NCBI Taxonomy" id="1317121"/>
    <lineage>
        <taxon>Bacteria</taxon>
        <taxon>Pseudomonadati</taxon>
        <taxon>Pseudomonadota</taxon>
        <taxon>Alphaproteobacteria</taxon>
        <taxon>Rhodobacterales</taxon>
        <taxon>Paracoccaceae</taxon>
        <taxon>Pseudaestuariivita</taxon>
    </lineage>
</organism>
<dbReference type="Gene3D" id="2.60.40.1970">
    <property type="entry name" value="YEATS domain"/>
    <property type="match status" value="1"/>
</dbReference>
<dbReference type="InterPro" id="IPR046888">
    <property type="entry name" value="pYEATS"/>
</dbReference>
<evidence type="ECO:0000259" key="1">
    <source>
        <dbReference type="PROSITE" id="PS51037"/>
    </source>
</evidence>
<gene>
    <name evidence="2" type="ORF">ATO11_07250</name>
</gene>
<dbReference type="EMBL" id="AQQZ01000003">
    <property type="protein sequence ID" value="KNG94044.1"/>
    <property type="molecule type" value="Genomic_DNA"/>
</dbReference>
<accession>A0A0L1JQI4</accession>
<protein>
    <recommendedName>
        <fullName evidence="1">YEATS domain-containing protein</fullName>
    </recommendedName>
</protein>
<evidence type="ECO:0000313" key="3">
    <source>
        <dbReference type="Proteomes" id="UP000036938"/>
    </source>
</evidence>
<dbReference type="PROSITE" id="PS51037">
    <property type="entry name" value="YEATS"/>
    <property type="match status" value="1"/>
</dbReference>
<dbReference type="InterPro" id="IPR038704">
    <property type="entry name" value="YEAST_sf"/>
</dbReference>
<dbReference type="Pfam" id="PF20305">
    <property type="entry name" value="pYEATS"/>
    <property type="match status" value="1"/>
</dbReference>
<feature type="domain" description="YEATS" evidence="1">
    <location>
        <begin position="1"/>
        <end position="122"/>
    </location>
</feature>
<proteinExistence type="predicted"/>
<sequence length="122" mass="14314">MTPPPFRMQNSVIRDPKGRVKFKRLSADGADHYHIGVWIESDDPELMDRVSHVEYTLHPSFPNRERRSENRRNDFSITFWAWGRFDVEARVFVEGEAEPFRITHRLNIQLPADTGANYVDVT</sequence>
<evidence type="ECO:0000313" key="2">
    <source>
        <dbReference type="EMBL" id="KNG94044.1"/>
    </source>
</evidence>
<dbReference type="OrthoDB" id="5523457at2"/>
<dbReference type="InterPro" id="IPR055129">
    <property type="entry name" value="YEATS_dom"/>
</dbReference>
<dbReference type="AlphaFoldDB" id="A0A0L1JQI4"/>
<dbReference type="STRING" id="1317121.ATO11_07250"/>
<dbReference type="Proteomes" id="UP000036938">
    <property type="component" value="Unassembled WGS sequence"/>
</dbReference>
<reference evidence="2 3" key="1">
    <citation type="journal article" date="2015" name="Int. J. Syst. Evol. Microbiol.">
        <title>Aestuariivita atlantica sp. nov., isolated from deep sea sediment of the Atlantic Ocean.</title>
        <authorList>
            <person name="Li G."/>
            <person name="Lai Q."/>
            <person name="Du Y."/>
            <person name="Liu X."/>
            <person name="Sun F."/>
            <person name="Shao Z."/>
        </authorList>
    </citation>
    <scope>NUCLEOTIDE SEQUENCE [LARGE SCALE GENOMIC DNA]</scope>
    <source>
        <strain evidence="2 3">22II-S11-z3</strain>
    </source>
</reference>
<keyword evidence="3" id="KW-1185">Reference proteome</keyword>